<dbReference type="GeneID" id="5015147"/>
<dbReference type="HOGENOM" id="CLU_523254_0_0_1"/>
<evidence type="ECO:0000313" key="3">
    <source>
        <dbReference type="Proteomes" id="UP000000600"/>
    </source>
</evidence>
<dbReference type="EMBL" id="CT868017">
    <property type="protein sequence ID" value="CAK61965.1"/>
    <property type="molecule type" value="Genomic_DNA"/>
</dbReference>
<keyword evidence="3" id="KW-1185">Reference proteome</keyword>
<evidence type="ECO:0000256" key="1">
    <source>
        <dbReference type="SAM" id="MobiDB-lite"/>
    </source>
</evidence>
<dbReference type="Proteomes" id="UP000000600">
    <property type="component" value="Unassembled WGS sequence"/>
</dbReference>
<sequence>MSNQIVNVDLSLKLIFTIQTIVHLTRREGTKIVFPKQNKNKKMNNNNCLIPIHKILFPVILLYNSNMQKYILLQPQNNKSIKGSKSNRVLHKYDRIAPKQNHLNSERIQQNQQNLNYNTASLRIVNKQIHQDYQKPLIENKNLEVDLYQSPRIKHILQKNQQKIQQNDNHQKHPQIDNQKKIQHSDNLNKNIKSNDQYKNQKPDNQFKNQQSNNLYKNQPSDNQYKNHQYDHQQNKQQNDLQSKYLKSDIQYEDLQSDLQYKYQEYDHQSKSQKSDNLYKIPQIDKHIYQLESIPDEDFISSPDIMPIQNFQNQTIKSIRRPNYIQQKSQIQDQNQPQSRSARIKMLFNHKKQQITLQDINLKVIISNSIAPTLSLEDTNANQIKYSNLRRNKTDVQFLNRNEDEIVETLVQTKYQRCDYCMQQQNYELISLNCQHNYHSQCLTEVISNTIQTGNATITCNCNKKIPQQLVLYLLKNHKQIQDKLFKNQLKLLIQEYIKKTNIVYDQNPQIIVKQGIIVRQ</sequence>
<gene>
    <name evidence="2" type="ORF">GSPATT00032197001</name>
</gene>
<evidence type="ECO:0000313" key="2">
    <source>
        <dbReference type="EMBL" id="CAK61965.1"/>
    </source>
</evidence>
<accession>A0BTU8</accession>
<feature type="compositionally biased region" description="Basic and acidic residues" evidence="1">
    <location>
        <begin position="169"/>
        <end position="184"/>
    </location>
</feature>
<protein>
    <recommendedName>
        <fullName evidence="4">RING-type domain-containing protein</fullName>
    </recommendedName>
</protein>
<dbReference type="InParanoid" id="A0BTU8"/>
<feature type="compositionally biased region" description="Polar residues" evidence="1">
    <location>
        <begin position="185"/>
        <end position="227"/>
    </location>
</feature>
<feature type="region of interest" description="Disordered" evidence="1">
    <location>
        <begin position="159"/>
        <end position="240"/>
    </location>
</feature>
<reference evidence="2 3" key="1">
    <citation type="journal article" date="2006" name="Nature">
        <title>Global trends of whole-genome duplications revealed by the ciliate Paramecium tetraurelia.</title>
        <authorList>
            <consortium name="Genoscope"/>
            <person name="Aury J.-M."/>
            <person name="Jaillon O."/>
            <person name="Duret L."/>
            <person name="Noel B."/>
            <person name="Jubin C."/>
            <person name="Porcel B.M."/>
            <person name="Segurens B."/>
            <person name="Daubin V."/>
            <person name="Anthouard V."/>
            <person name="Aiach N."/>
            <person name="Arnaiz O."/>
            <person name="Billaut A."/>
            <person name="Beisson J."/>
            <person name="Blanc I."/>
            <person name="Bouhouche K."/>
            <person name="Camara F."/>
            <person name="Duharcourt S."/>
            <person name="Guigo R."/>
            <person name="Gogendeau D."/>
            <person name="Katinka M."/>
            <person name="Keller A.-M."/>
            <person name="Kissmehl R."/>
            <person name="Klotz C."/>
            <person name="Koll F."/>
            <person name="Le Moue A."/>
            <person name="Lepere C."/>
            <person name="Malinsky S."/>
            <person name="Nowacki M."/>
            <person name="Nowak J.K."/>
            <person name="Plattner H."/>
            <person name="Poulain J."/>
            <person name="Ruiz F."/>
            <person name="Serrano V."/>
            <person name="Zagulski M."/>
            <person name="Dessen P."/>
            <person name="Betermier M."/>
            <person name="Weissenbach J."/>
            <person name="Scarpelli C."/>
            <person name="Schachter V."/>
            <person name="Sperling L."/>
            <person name="Meyer E."/>
            <person name="Cohen J."/>
            <person name="Wincker P."/>
        </authorList>
    </citation>
    <scope>NUCLEOTIDE SEQUENCE [LARGE SCALE GENOMIC DNA]</scope>
    <source>
        <strain evidence="2 3">Stock d4-2</strain>
    </source>
</reference>
<dbReference type="AlphaFoldDB" id="A0BTU8"/>
<feature type="compositionally biased region" description="Low complexity" evidence="1">
    <location>
        <begin position="159"/>
        <end position="168"/>
    </location>
</feature>
<dbReference type="RefSeq" id="XP_001429363.1">
    <property type="nucleotide sequence ID" value="XM_001429326.2"/>
</dbReference>
<name>A0BTU8_PARTE</name>
<dbReference type="KEGG" id="ptm:GSPATT00032197001"/>
<evidence type="ECO:0008006" key="4">
    <source>
        <dbReference type="Google" id="ProtNLM"/>
    </source>
</evidence>
<dbReference type="SUPFAM" id="SSF57850">
    <property type="entry name" value="RING/U-box"/>
    <property type="match status" value="1"/>
</dbReference>
<proteinExistence type="predicted"/>
<organism evidence="2 3">
    <name type="scientific">Paramecium tetraurelia</name>
    <dbReference type="NCBI Taxonomy" id="5888"/>
    <lineage>
        <taxon>Eukaryota</taxon>
        <taxon>Sar</taxon>
        <taxon>Alveolata</taxon>
        <taxon>Ciliophora</taxon>
        <taxon>Intramacronucleata</taxon>
        <taxon>Oligohymenophorea</taxon>
        <taxon>Peniculida</taxon>
        <taxon>Parameciidae</taxon>
        <taxon>Paramecium</taxon>
    </lineage>
</organism>
<dbReference type="OrthoDB" id="10645697at2759"/>